<dbReference type="RefSeq" id="WP_221005968.1">
    <property type="nucleotide sequence ID" value="NZ_CP081150.1"/>
</dbReference>
<dbReference type="EMBL" id="CP081150">
    <property type="protein sequence ID" value="QZA77587.1"/>
    <property type="molecule type" value="Genomic_DNA"/>
</dbReference>
<organism evidence="2 3">
    <name type="scientific">Deefgea tanakiae</name>
    <dbReference type="NCBI Taxonomy" id="2865840"/>
    <lineage>
        <taxon>Bacteria</taxon>
        <taxon>Pseudomonadati</taxon>
        <taxon>Pseudomonadota</taxon>
        <taxon>Betaproteobacteria</taxon>
        <taxon>Neisseriales</taxon>
        <taxon>Chitinibacteraceae</taxon>
        <taxon>Deefgea</taxon>
    </lineage>
</organism>
<dbReference type="Proteomes" id="UP000825679">
    <property type="component" value="Chromosome"/>
</dbReference>
<evidence type="ECO:0000313" key="3">
    <source>
        <dbReference type="Proteomes" id="UP000825679"/>
    </source>
</evidence>
<sequence>MEKLRAVLNRALYWLPGGYAAGGLLVLLQFWQQPPDGLANIWIFIYTLPLALLGHWLWPGQFPFMPGGFHIAHTLYFIPAVLLLSAVLWLLVWGLLRWLSVKNRL</sequence>
<gene>
    <name evidence="2" type="ORF">K4H28_15125</name>
</gene>
<keyword evidence="1" id="KW-0812">Transmembrane</keyword>
<evidence type="ECO:0008006" key="4">
    <source>
        <dbReference type="Google" id="ProtNLM"/>
    </source>
</evidence>
<proteinExistence type="predicted"/>
<protein>
    <recommendedName>
        <fullName evidence="4">Transmembrane protein</fullName>
    </recommendedName>
</protein>
<feature type="transmembrane region" description="Helical" evidence="1">
    <location>
        <begin position="38"/>
        <end position="58"/>
    </location>
</feature>
<keyword evidence="1" id="KW-0472">Membrane</keyword>
<name>A0ABX8Z4S8_9NEIS</name>
<keyword evidence="1" id="KW-1133">Transmembrane helix</keyword>
<evidence type="ECO:0000256" key="1">
    <source>
        <dbReference type="SAM" id="Phobius"/>
    </source>
</evidence>
<reference evidence="2 3" key="1">
    <citation type="submission" date="2021-08" db="EMBL/GenBank/DDBJ databases">
        <title>complete genome sequencing of Deefgea sp. D25.</title>
        <authorList>
            <person name="Bae J.-W."/>
            <person name="Gim D.-H."/>
        </authorList>
    </citation>
    <scope>NUCLEOTIDE SEQUENCE [LARGE SCALE GENOMIC DNA]</scope>
    <source>
        <strain evidence="2 3">D25</strain>
    </source>
</reference>
<keyword evidence="3" id="KW-1185">Reference proteome</keyword>
<evidence type="ECO:0000313" key="2">
    <source>
        <dbReference type="EMBL" id="QZA77587.1"/>
    </source>
</evidence>
<accession>A0ABX8Z4S8</accession>
<feature type="transmembrane region" description="Helical" evidence="1">
    <location>
        <begin position="12"/>
        <end position="31"/>
    </location>
</feature>
<feature type="transmembrane region" description="Helical" evidence="1">
    <location>
        <begin position="70"/>
        <end position="96"/>
    </location>
</feature>